<dbReference type="Gene3D" id="3.40.50.300">
    <property type="entry name" value="P-loop containing nucleotide triphosphate hydrolases"/>
    <property type="match status" value="1"/>
</dbReference>
<evidence type="ECO:0000256" key="1">
    <source>
        <dbReference type="SAM" id="MobiDB-lite"/>
    </source>
</evidence>
<dbReference type="Proteomes" id="UP000319980">
    <property type="component" value="Unassembled WGS sequence"/>
</dbReference>
<gene>
    <name evidence="2" type="ORF">FQY83_02940</name>
</gene>
<protein>
    <submittedName>
        <fullName evidence="2">AAA family ATPase</fullName>
    </submittedName>
</protein>
<reference evidence="2 3" key="1">
    <citation type="journal article" date="2008" name="Int. J. Syst. Evol. Microbiol.">
        <title>Luteimonas marina sp. nov., isolated from seawater.</title>
        <authorList>
            <person name="Baik K.S."/>
            <person name="Park S.C."/>
            <person name="Kim M.S."/>
            <person name="Kim E.M."/>
            <person name="Park C."/>
            <person name="Chun J."/>
            <person name="Seong C.N."/>
        </authorList>
    </citation>
    <scope>NUCLEOTIDE SEQUENCE [LARGE SCALE GENOMIC DNA]</scope>
    <source>
        <strain evidence="2 3">FR1330</strain>
    </source>
</reference>
<evidence type="ECO:0000313" key="3">
    <source>
        <dbReference type="Proteomes" id="UP000319980"/>
    </source>
</evidence>
<dbReference type="Pfam" id="PF13481">
    <property type="entry name" value="AAA_25"/>
    <property type="match status" value="1"/>
</dbReference>
<feature type="region of interest" description="Disordered" evidence="1">
    <location>
        <begin position="450"/>
        <end position="469"/>
    </location>
</feature>
<proteinExistence type="predicted"/>
<dbReference type="EMBL" id="VOHK01000001">
    <property type="protein sequence ID" value="TWT23601.1"/>
    <property type="molecule type" value="Genomic_DNA"/>
</dbReference>
<comment type="caution">
    <text evidence="2">The sequence shown here is derived from an EMBL/GenBank/DDBJ whole genome shotgun (WGS) entry which is preliminary data.</text>
</comment>
<accession>A0A5C5UB92</accession>
<feature type="region of interest" description="Disordered" evidence="1">
    <location>
        <begin position="492"/>
        <end position="513"/>
    </location>
</feature>
<name>A0A5C5UB92_9GAMM</name>
<dbReference type="AlphaFoldDB" id="A0A5C5UB92"/>
<sequence length="513" mass="55075">MSSVEHKGEQRAAPALVKQAELAALLDDSDDAAYAAWASGTSRPPPPSSLEQAADRADAHDAALAEWAVGDESVPPPVRAADEEAERLPLAEVFAGMLVPWTQEEFDAAREPEPHAFERGNVGLFPIGEVSVAAAAGREGKTTNIVGIATALAMAHSLAELWPRRDRCVVIYSAEDSRRQYARKFAAQASLLPEAQAKLVMERVLVPDLENEAFAPMRALVRMAEGAPYATSTVTAIIEALRPIMASAVPIGLLVVETASTVSEADETNTGLRILVDALKRIGRALQVSVLLSHHVNQASLVKLPDLDISTEDFRGGTALIGNARQTAMVVNLGSDDNPLPANDARTILRSLAAPGETGRVSAFITLDSSKGIDPPPVFFRWVQTDFGPAAVEVPAPPALAGKHWKLVHQMIRAARAEARKEEREDRAAEKKDATRQEHMRAVLRALAEMERETPDKPATERQIRERARLNSANAGQALAAAEAQGVVERYPARAGGKDTNAYRLKGGGTDER</sequence>
<organism evidence="2 3">
    <name type="scientific">Luteimonas marina</name>
    <dbReference type="NCBI Taxonomy" id="488485"/>
    <lineage>
        <taxon>Bacteria</taxon>
        <taxon>Pseudomonadati</taxon>
        <taxon>Pseudomonadota</taxon>
        <taxon>Gammaproteobacteria</taxon>
        <taxon>Lysobacterales</taxon>
        <taxon>Lysobacteraceae</taxon>
        <taxon>Luteimonas</taxon>
    </lineage>
</organism>
<keyword evidence="3" id="KW-1185">Reference proteome</keyword>
<dbReference type="InterPro" id="IPR027417">
    <property type="entry name" value="P-loop_NTPase"/>
</dbReference>
<evidence type="ECO:0000313" key="2">
    <source>
        <dbReference type="EMBL" id="TWT23601.1"/>
    </source>
</evidence>
<feature type="region of interest" description="Disordered" evidence="1">
    <location>
        <begin position="418"/>
        <end position="437"/>
    </location>
</feature>
<dbReference type="SUPFAM" id="SSF52540">
    <property type="entry name" value="P-loop containing nucleoside triphosphate hydrolases"/>
    <property type="match status" value="1"/>
</dbReference>
<feature type="region of interest" description="Disordered" evidence="1">
    <location>
        <begin position="36"/>
        <end position="57"/>
    </location>
</feature>